<reference evidence="1" key="2">
    <citation type="submission" date="2025-08" db="UniProtKB">
        <authorList>
            <consortium name="Ensembl"/>
        </authorList>
    </citation>
    <scope>IDENTIFICATION</scope>
</reference>
<protein>
    <submittedName>
        <fullName evidence="1">Uncharacterized protein</fullName>
    </submittedName>
</protein>
<sequence length="93" mass="10798">MPEYCRAPNCPDTAGQLGADYRPGSVYKGRGISKFNTSLIYRVSSRTARAVPQRSLSQKKKKIKKGRRTQMWWYTLISVRRRYHNSLMPAWST</sequence>
<evidence type="ECO:0000313" key="1">
    <source>
        <dbReference type="Ensembl" id="ENSPEMP00000031758.1"/>
    </source>
</evidence>
<keyword evidence="2" id="KW-1185">Reference proteome</keyword>
<reference evidence="1 2" key="1">
    <citation type="submission" date="2018-10" db="EMBL/GenBank/DDBJ databases">
        <title>Improved assembly of the deer mouse Peromyscus maniculatus genome.</title>
        <authorList>
            <person name="Lassance J.-M."/>
            <person name="Hoekstra H.E."/>
        </authorList>
    </citation>
    <scope>NUCLEOTIDE SEQUENCE [LARGE SCALE GENOMIC DNA]</scope>
</reference>
<dbReference type="AlphaFoldDB" id="A0A8C8UES3"/>
<dbReference type="Proteomes" id="UP000694547">
    <property type="component" value="Chromosome 1"/>
</dbReference>
<name>A0A8C8UES3_PERMB</name>
<evidence type="ECO:0000313" key="2">
    <source>
        <dbReference type="Proteomes" id="UP000694547"/>
    </source>
</evidence>
<proteinExistence type="predicted"/>
<accession>A0A8C8UES3</accession>
<organism evidence="1 2">
    <name type="scientific">Peromyscus maniculatus bairdii</name>
    <name type="common">Prairie deer mouse</name>
    <dbReference type="NCBI Taxonomy" id="230844"/>
    <lineage>
        <taxon>Eukaryota</taxon>
        <taxon>Metazoa</taxon>
        <taxon>Chordata</taxon>
        <taxon>Craniata</taxon>
        <taxon>Vertebrata</taxon>
        <taxon>Euteleostomi</taxon>
        <taxon>Mammalia</taxon>
        <taxon>Eutheria</taxon>
        <taxon>Euarchontoglires</taxon>
        <taxon>Glires</taxon>
        <taxon>Rodentia</taxon>
        <taxon>Myomorpha</taxon>
        <taxon>Muroidea</taxon>
        <taxon>Cricetidae</taxon>
        <taxon>Neotominae</taxon>
        <taxon>Peromyscus</taxon>
    </lineage>
</organism>
<reference evidence="1" key="3">
    <citation type="submission" date="2025-09" db="UniProtKB">
        <authorList>
            <consortium name="Ensembl"/>
        </authorList>
    </citation>
    <scope>IDENTIFICATION</scope>
</reference>
<dbReference type="Ensembl" id="ENSPEMT00000040706.1">
    <property type="protein sequence ID" value="ENSPEMP00000031758.1"/>
    <property type="gene ID" value="ENSPEMG00000030168.1"/>
</dbReference>